<protein>
    <submittedName>
        <fullName evidence="2">Uncharacterized protein</fullName>
    </submittedName>
</protein>
<dbReference type="AlphaFoldDB" id="A0AAN7STQ3"/>
<feature type="region of interest" description="Disordered" evidence="1">
    <location>
        <begin position="165"/>
        <end position="186"/>
    </location>
</feature>
<feature type="compositionally biased region" description="Low complexity" evidence="1">
    <location>
        <begin position="302"/>
        <end position="311"/>
    </location>
</feature>
<dbReference type="EMBL" id="JAVRRJ010000010">
    <property type="protein sequence ID" value="KAK5081252.1"/>
    <property type="molecule type" value="Genomic_DNA"/>
</dbReference>
<organism evidence="2 3">
    <name type="scientific">Lithohypha guttulata</name>
    <dbReference type="NCBI Taxonomy" id="1690604"/>
    <lineage>
        <taxon>Eukaryota</taxon>
        <taxon>Fungi</taxon>
        <taxon>Dikarya</taxon>
        <taxon>Ascomycota</taxon>
        <taxon>Pezizomycotina</taxon>
        <taxon>Eurotiomycetes</taxon>
        <taxon>Chaetothyriomycetidae</taxon>
        <taxon>Chaetothyriales</taxon>
        <taxon>Trichomeriaceae</taxon>
        <taxon>Lithohypha</taxon>
    </lineage>
</organism>
<comment type="caution">
    <text evidence="2">The sequence shown here is derived from an EMBL/GenBank/DDBJ whole genome shotgun (WGS) entry which is preliminary data.</text>
</comment>
<gene>
    <name evidence="2" type="ORF">LTR05_008046</name>
</gene>
<feature type="compositionally biased region" description="Basic and acidic residues" evidence="1">
    <location>
        <begin position="75"/>
        <end position="85"/>
    </location>
</feature>
<name>A0AAN7STQ3_9EURO</name>
<evidence type="ECO:0000313" key="2">
    <source>
        <dbReference type="EMBL" id="KAK5081252.1"/>
    </source>
</evidence>
<feature type="region of interest" description="Disordered" evidence="1">
    <location>
        <begin position="200"/>
        <end position="324"/>
    </location>
</feature>
<evidence type="ECO:0000256" key="1">
    <source>
        <dbReference type="SAM" id="MobiDB-lite"/>
    </source>
</evidence>
<evidence type="ECO:0000313" key="3">
    <source>
        <dbReference type="Proteomes" id="UP001309876"/>
    </source>
</evidence>
<sequence>MPNISFDIFFDQDFINVSASRGKHAPKAKPEWKVRTAPKLPPKEQPADPAGTPRPTPRPPINSTRPPARLAGKQAEQRLLEDKAGTSDTASQAGEKAKRKPPKLGPKKTDQPNGTGSFAGGTLNTVGNGINGVGSTINGTIKRYGDGVRDYGNGVMDWANAPAARGQTASNPLGLSGSKAAGKTSVTSPSIYSAPAMAKQSASKTLTTTAKSTQPQKKIGGVPAKKQVAGAVSKPVGAVPSAAKKAVSTVPRAVTNKVPQSPRPGAFKSTQTANKPALPSNPATMQKPVGGPVRASTASVTKAKPPAAKKPNYTGAANPLGLTF</sequence>
<feature type="compositionally biased region" description="Polar residues" evidence="1">
    <location>
        <begin position="111"/>
        <end position="139"/>
    </location>
</feature>
<dbReference type="Proteomes" id="UP001309876">
    <property type="component" value="Unassembled WGS sequence"/>
</dbReference>
<accession>A0AAN7STQ3</accession>
<feature type="compositionally biased region" description="Basic residues" evidence="1">
    <location>
        <begin position="97"/>
        <end position="106"/>
    </location>
</feature>
<feature type="compositionally biased region" description="Low complexity" evidence="1">
    <location>
        <begin position="200"/>
        <end position="216"/>
    </location>
</feature>
<reference evidence="2 3" key="1">
    <citation type="submission" date="2023-08" db="EMBL/GenBank/DDBJ databases">
        <title>Black Yeasts Isolated from many extreme environments.</title>
        <authorList>
            <person name="Coleine C."/>
            <person name="Stajich J.E."/>
            <person name="Selbmann L."/>
        </authorList>
    </citation>
    <scope>NUCLEOTIDE SEQUENCE [LARGE SCALE GENOMIC DNA]</scope>
    <source>
        <strain evidence="2 3">CCFEE 5910</strain>
    </source>
</reference>
<proteinExistence type="predicted"/>
<feature type="region of interest" description="Disordered" evidence="1">
    <location>
        <begin position="21"/>
        <end position="140"/>
    </location>
</feature>
<keyword evidence="3" id="KW-1185">Reference proteome</keyword>